<accession>A0ABW3YU71</accession>
<sequence>MRALILVAPAAMAAVLAGCQTITPEQQRAADERQCLDYGFRRGTTAFADCLQRIDLDRSANARARRVETAVEFGWYRPWYGPGPGW</sequence>
<name>A0ABW3YU71_MYCRA</name>
<dbReference type="PROSITE" id="PS51257">
    <property type="entry name" value="PROKAR_LIPOPROTEIN"/>
    <property type="match status" value="1"/>
</dbReference>
<dbReference type="EMBL" id="JBHTNF010000002">
    <property type="protein sequence ID" value="MFD1327471.1"/>
    <property type="molecule type" value="Genomic_DNA"/>
</dbReference>
<reference evidence="2" key="1">
    <citation type="journal article" date="2019" name="Int. J. Syst. Evol. Microbiol.">
        <title>The Global Catalogue of Microorganisms (GCM) 10K type strain sequencing project: providing services to taxonomists for standard genome sequencing and annotation.</title>
        <authorList>
            <consortium name="The Broad Institute Genomics Platform"/>
            <consortium name="The Broad Institute Genome Sequencing Center for Infectious Disease"/>
            <person name="Wu L."/>
            <person name="Ma J."/>
        </authorList>
    </citation>
    <scope>NUCLEOTIDE SEQUENCE [LARGE SCALE GENOMIC DNA]</scope>
    <source>
        <strain evidence="2">CCUG 55609</strain>
    </source>
</reference>
<proteinExistence type="predicted"/>
<dbReference type="RefSeq" id="WP_374835266.1">
    <property type="nucleotide sequence ID" value="NZ_JBHEEW010000001.1"/>
</dbReference>
<dbReference type="Proteomes" id="UP001597173">
    <property type="component" value="Unassembled WGS sequence"/>
</dbReference>
<organism evidence="1 2">
    <name type="scientific">Mycoplana ramosa</name>
    <name type="common">Mycoplana bullata</name>
    <dbReference type="NCBI Taxonomy" id="40837"/>
    <lineage>
        <taxon>Bacteria</taxon>
        <taxon>Pseudomonadati</taxon>
        <taxon>Pseudomonadota</taxon>
        <taxon>Alphaproteobacteria</taxon>
        <taxon>Hyphomicrobiales</taxon>
        <taxon>Rhizobiaceae</taxon>
        <taxon>Mycoplana</taxon>
    </lineage>
</organism>
<comment type="caution">
    <text evidence="1">The sequence shown here is derived from an EMBL/GenBank/DDBJ whole genome shotgun (WGS) entry which is preliminary data.</text>
</comment>
<evidence type="ECO:0008006" key="3">
    <source>
        <dbReference type="Google" id="ProtNLM"/>
    </source>
</evidence>
<evidence type="ECO:0000313" key="1">
    <source>
        <dbReference type="EMBL" id="MFD1327471.1"/>
    </source>
</evidence>
<evidence type="ECO:0000313" key="2">
    <source>
        <dbReference type="Proteomes" id="UP001597173"/>
    </source>
</evidence>
<protein>
    <recommendedName>
        <fullName evidence="3">Lipoprotein</fullName>
    </recommendedName>
</protein>
<gene>
    <name evidence="1" type="ORF">ACFQ33_06130</name>
</gene>
<keyword evidence="2" id="KW-1185">Reference proteome</keyword>